<organism evidence="12 13">
    <name type="scientific">Zhihengliuella halotolerans</name>
    <dbReference type="NCBI Taxonomy" id="370736"/>
    <lineage>
        <taxon>Bacteria</taxon>
        <taxon>Bacillati</taxon>
        <taxon>Actinomycetota</taxon>
        <taxon>Actinomycetes</taxon>
        <taxon>Micrococcales</taxon>
        <taxon>Micrococcaceae</taxon>
        <taxon>Zhihengliuella</taxon>
    </lineage>
</organism>
<evidence type="ECO:0000256" key="2">
    <source>
        <dbReference type="ARBA" id="ARBA00010992"/>
    </source>
</evidence>
<dbReference type="PROSITE" id="PS00217">
    <property type="entry name" value="SUGAR_TRANSPORT_2"/>
    <property type="match status" value="1"/>
</dbReference>
<comment type="caution">
    <text evidence="12">The sequence shown here is derived from an EMBL/GenBank/DDBJ whole genome shotgun (WGS) entry which is preliminary data.</text>
</comment>
<feature type="transmembrane region" description="Helical" evidence="10">
    <location>
        <begin position="110"/>
        <end position="131"/>
    </location>
</feature>
<dbReference type="CDD" id="cd17359">
    <property type="entry name" value="MFS_XylE_like"/>
    <property type="match status" value="1"/>
</dbReference>
<feature type="transmembrane region" description="Helical" evidence="10">
    <location>
        <begin position="16"/>
        <end position="37"/>
    </location>
</feature>
<feature type="transmembrane region" description="Helical" evidence="10">
    <location>
        <begin position="416"/>
        <end position="435"/>
    </location>
</feature>
<comment type="similarity">
    <text evidence="2 9">Belongs to the major facilitator superfamily. Sugar transporter (TC 2.A.1.1) family.</text>
</comment>
<dbReference type="GO" id="GO:0022857">
    <property type="term" value="F:transmembrane transporter activity"/>
    <property type="evidence" value="ECO:0007669"/>
    <property type="project" value="InterPro"/>
</dbReference>
<dbReference type="InterPro" id="IPR020846">
    <property type="entry name" value="MFS_dom"/>
</dbReference>
<dbReference type="InterPro" id="IPR047984">
    <property type="entry name" value="XylE-like"/>
</dbReference>
<dbReference type="Proteomes" id="UP000292685">
    <property type="component" value="Unassembled WGS sequence"/>
</dbReference>
<dbReference type="PRINTS" id="PR00171">
    <property type="entry name" value="SUGRTRNSPORT"/>
</dbReference>
<dbReference type="InterPro" id="IPR005829">
    <property type="entry name" value="Sugar_transporter_CS"/>
</dbReference>
<dbReference type="InterPro" id="IPR005828">
    <property type="entry name" value="MFS_sugar_transport-like"/>
</dbReference>
<evidence type="ECO:0000259" key="11">
    <source>
        <dbReference type="PROSITE" id="PS50850"/>
    </source>
</evidence>
<dbReference type="EMBL" id="SHLA01000001">
    <property type="protein sequence ID" value="RZU63631.1"/>
    <property type="molecule type" value="Genomic_DNA"/>
</dbReference>
<evidence type="ECO:0000256" key="5">
    <source>
        <dbReference type="ARBA" id="ARBA00022597"/>
    </source>
</evidence>
<feature type="transmembrane region" description="Helical" evidence="10">
    <location>
        <begin position="182"/>
        <end position="202"/>
    </location>
</feature>
<evidence type="ECO:0000256" key="4">
    <source>
        <dbReference type="ARBA" id="ARBA00022475"/>
    </source>
</evidence>
<keyword evidence="6 10" id="KW-0812">Transmembrane</keyword>
<feature type="transmembrane region" description="Helical" evidence="10">
    <location>
        <begin position="334"/>
        <end position="355"/>
    </location>
</feature>
<dbReference type="SUPFAM" id="SSF103473">
    <property type="entry name" value="MFS general substrate transporter"/>
    <property type="match status" value="1"/>
</dbReference>
<reference evidence="12 13" key="1">
    <citation type="submission" date="2019-02" db="EMBL/GenBank/DDBJ databases">
        <title>Sequencing the genomes of 1000 actinobacteria strains.</title>
        <authorList>
            <person name="Klenk H.-P."/>
        </authorList>
    </citation>
    <scope>NUCLEOTIDE SEQUENCE [LARGE SCALE GENOMIC DNA]</scope>
    <source>
        <strain evidence="12 13">DSM 17364</strain>
    </source>
</reference>
<dbReference type="GO" id="GO:0005886">
    <property type="term" value="C:plasma membrane"/>
    <property type="evidence" value="ECO:0007669"/>
    <property type="project" value="UniProtKB-SubCell"/>
</dbReference>
<feature type="transmembrane region" description="Helical" evidence="10">
    <location>
        <begin position="49"/>
        <end position="73"/>
    </location>
</feature>
<proteinExistence type="inferred from homology"/>
<feature type="transmembrane region" description="Helical" evidence="10">
    <location>
        <begin position="85"/>
        <end position="104"/>
    </location>
</feature>
<keyword evidence="3 9" id="KW-0813">Transport</keyword>
<dbReference type="PROSITE" id="PS50850">
    <property type="entry name" value="MFS"/>
    <property type="match status" value="1"/>
</dbReference>
<evidence type="ECO:0000256" key="3">
    <source>
        <dbReference type="ARBA" id="ARBA00022448"/>
    </source>
</evidence>
<evidence type="ECO:0000256" key="8">
    <source>
        <dbReference type="ARBA" id="ARBA00023136"/>
    </source>
</evidence>
<evidence type="ECO:0000256" key="9">
    <source>
        <dbReference type="RuleBase" id="RU003346"/>
    </source>
</evidence>
<feature type="transmembrane region" description="Helical" evidence="10">
    <location>
        <begin position="264"/>
        <end position="291"/>
    </location>
</feature>
<evidence type="ECO:0000256" key="7">
    <source>
        <dbReference type="ARBA" id="ARBA00022989"/>
    </source>
</evidence>
<dbReference type="FunFam" id="1.20.1250.20:FF:000122">
    <property type="entry name" value="D-xylose transporter XylE"/>
    <property type="match status" value="1"/>
</dbReference>
<feature type="transmembrane region" description="Helical" evidence="10">
    <location>
        <begin position="375"/>
        <end position="404"/>
    </location>
</feature>
<dbReference type="PROSITE" id="PS00216">
    <property type="entry name" value="SUGAR_TRANSPORT_1"/>
    <property type="match status" value="1"/>
</dbReference>
<keyword evidence="8 10" id="KW-0472">Membrane</keyword>
<evidence type="ECO:0000313" key="13">
    <source>
        <dbReference type="Proteomes" id="UP000292685"/>
    </source>
</evidence>
<sequence length="478" mass="50285">MSDAPVSHPHKTPKKVIGVAVAAAIGGFLFGFDSAVINGTVDAVQGTFGLGAGLIGFAVSCALLGAMVGAWIAGPIADRKGRVKAMVLASILFTISAIGSGFAFGVTDLILWRFLGGIGVGMASVLAPAYIAEVSPAHSRGRLGSLQQMAIVVGIFVAFLSNAFIAGSAGGAANEGWFGMDAWRLMFLAETIPAIIYGILALRLPESPRYLVAISDYARAGKALVEVVGLQTKEEVEQKIADIKATINIETKQGLHTLTGGRGWLLPIVWVGILLSVFQQFVGINVIFYYSTSLWKSVGFDESASFTISVVTSIVNVLVTIVAILLVDKIGRKPLLLMGSAGMAVTLILMAVSFSQSIVTPAAEPGGEAVVSLPGAWGVVALISANLYVVSFGISWGPVVWVLLGEMFPNKMRAAALSVAAAAQWASNFLISQTFPSLAEVGLTLAYGLYATFAVLSFFFVWRFVEETKGKELEDMHK</sequence>
<feature type="transmembrane region" description="Helical" evidence="10">
    <location>
        <begin position="151"/>
        <end position="170"/>
    </location>
</feature>
<protein>
    <submittedName>
        <fullName evidence="12">Sugar porter (SP) family MFS transporter</fullName>
    </submittedName>
</protein>
<feature type="transmembrane region" description="Helical" evidence="10">
    <location>
        <begin position="303"/>
        <end position="327"/>
    </location>
</feature>
<keyword evidence="4" id="KW-1003">Cell membrane</keyword>
<keyword evidence="7 10" id="KW-1133">Transmembrane helix</keyword>
<dbReference type="InterPro" id="IPR003663">
    <property type="entry name" value="Sugar/inositol_transpt"/>
</dbReference>
<evidence type="ECO:0000256" key="6">
    <source>
        <dbReference type="ARBA" id="ARBA00022692"/>
    </source>
</evidence>
<dbReference type="NCBIfam" id="TIGR00879">
    <property type="entry name" value="SP"/>
    <property type="match status" value="1"/>
</dbReference>
<evidence type="ECO:0000313" key="12">
    <source>
        <dbReference type="EMBL" id="RZU63631.1"/>
    </source>
</evidence>
<dbReference type="Gene3D" id="1.20.1250.20">
    <property type="entry name" value="MFS general substrate transporter like domains"/>
    <property type="match status" value="2"/>
</dbReference>
<keyword evidence="13" id="KW-1185">Reference proteome</keyword>
<dbReference type="AlphaFoldDB" id="A0A4Q8AI87"/>
<dbReference type="Pfam" id="PF00083">
    <property type="entry name" value="Sugar_tr"/>
    <property type="match status" value="1"/>
</dbReference>
<dbReference type="RefSeq" id="WP_102158517.1">
    <property type="nucleotide sequence ID" value="NZ_PGGT01000023.1"/>
</dbReference>
<evidence type="ECO:0000256" key="1">
    <source>
        <dbReference type="ARBA" id="ARBA00004651"/>
    </source>
</evidence>
<keyword evidence="5" id="KW-0762">Sugar transport</keyword>
<accession>A0A4Q8AI87</accession>
<dbReference type="OrthoDB" id="4008739at2"/>
<feature type="transmembrane region" description="Helical" evidence="10">
    <location>
        <begin position="447"/>
        <end position="465"/>
    </location>
</feature>
<comment type="subcellular location">
    <subcellularLocation>
        <location evidence="1">Cell membrane</location>
        <topology evidence="1">Multi-pass membrane protein</topology>
    </subcellularLocation>
</comment>
<dbReference type="PANTHER" id="PTHR48020:SF12">
    <property type="entry name" value="PROTON MYO-INOSITOL COTRANSPORTER"/>
    <property type="match status" value="1"/>
</dbReference>
<name>A0A4Q8AI87_9MICC</name>
<evidence type="ECO:0000256" key="10">
    <source>
        <dbReference type="SAM" id="Phobius"/>
    </source>
</evidence>
<gene>
    <name evidence="12" type="ORF">EV380_3255</name>
</gene>
<dbReference type="InterPro" id="IPR036259">
    <property type="entry name" value="MFS_trans_sf"/>
</dbReference>
<dbReference type="InterPro" id="IPR050814">
    <property type="entry name" value="Myo-inositol_Transporter"/>
</dbReference>
<feature type="domain" description="Major facilitator superfamily (MFS) profile" evidence="11">
    <location>
        <begin position="19"/>
        <end position="469"/>
    </location>
</feature>
<dbReference type="PANTHER" id="PTHR48020">
    <property type="entry name" value="PROTON MYO-INOSITOL COTRANSPORTER"/>
    <property type="match status" value="1"/>
</dbReference>